<dbReference type="Proteomes" id="UP000295023">
    <property type="component" value="Unassembled WGS sequence"/>
</dbReference>
<keyword evidence="1" id="KW-1133">Transmembrane helix</keyword>
<protein>
    <submittedName>
        <fullName evidence="2">Nitrogen fixation protein fixH</fullName>
    </submittedName>
</protein>
<accession>A0A4R4DN57</accession>
<gene>
    <name evidence="2" type="ORF">EXY23_11600</name>
</gene>
<evidence type="ECO:0000313" key="2">
    <source>
        <dbReference type="EMBL" id="TCZ63012.1"/>
    </source>
</evidence>
<evidence type="ECO:0000313" key="3">
    <source>
        <dbReference type="Proteomes" id="UP000295023"/>
    </source>
</evidence>
<feature type="transmembrane region" description="Helical" evidence="1">
    <location>
        <begin position="16"/>
        <end position="43"/>
    </location>
</feature>
<dbReference type="RefSeq" id="WP_132288788.1">
    <property type="nucleotide sequence ID" value="NZ_SKBM01000009.1"/>
</dbReference>
<keyword evidence="3" id="KW-1185">Reference proteome</keyword>
<keyword evidence="1" id="KW-0812">Transmembrane</keyword>
<name>A0A4R4DN57_9PROT</name>
<reference evidence="2 3" key="1">
    <citation type="submission" date="2019-03" db="EMBL/GenBank/DDBJ databases">
        <title>Paracraurococcus aquatilis NE82 genome sequence.</title>
        <authorList>
            <person name="Zhao Y."/>
            <person name="Du Z."/>
        </authorList>
    </citation>
    <scope>NUCLEOTIDE SEQUENCE [LARGE SCALE GENOMIC DNA]</scope>
    <source>
        <strain evidence="2 3">NE82</strain>
    </source>
</reference>
<comment type="caution">
    <text evidence="2">The sequence shown here is derived from an EMBL/GenBank/DDBJ whole genome shotgun (WGS) entry which is preliminary data.</text>
</comment>
<dbReference type="AlphaFoldDB" id="A0A4R4DN57"/>
<dbReference type="OrthoDB" id="1495896at2"/>
<dbReference type="InterPro" id="IPR008620">
    <property type="entry name" value="FixH"/>
</dbReference>
<sequence length="156" mass="16589">MSATTMTERRSGWIPWAFAGGLLLVVAVNGVLIFTAVGSFTGVTVGKSYDKGRAYNHVLAEAARQDALGWVPEVALAGGVLRVQVRDREGQPVQGRLEGVLRRPVEGAEVAVAPAVAGPGLWVAPVELRAGQWDARLRLTAGDGRHIDIVKRLFAP</sequence>
<organism evidence="2 3">
    <name type="scientific">Roseicella aquatilis</name>
    <dbReference type="NCBI Taxonomy" id="2527868"/>
    <lineage>
        <taxon>Bacteria</taxon>
        <taxon>Pseudomonadati</taxon>
        <taxon>Pseudomonadota</taxon>
        <taxon>Alphaproteobacteria</taxon>
        <taxon>Acetobacterales</taxon>
        <taxon>Roseomonadaceae</taxon>
        <taxon>Roseicella</taxon>
    </lineage>
</organism>
<dbReference type="EMBL" id="SKBM01000009">
    <property type="protein sequence ID" value="TCZ63012.1"/>
    <property type="molecule type" value="Genomic_DNA"/>
</dbReference>
<proteinExistence type="predicted"/>
<evidence type="ECO:0000256" key="1">
    <source>
        <dbReference type="SAM" id="Phobius"/>
    </source>
</evidence>
<dbReference type="Pfam" id="PF05751">
    <property type="entry name" value="FixH"/>
    <property type="match status" value="1"/>
</dbReference>
<keyword evidence="1" id="KW-0472">Membrane</keyword>